<evidence type="ECO:0000256" key="1">
    <source>
        <dbReference type="ARBA" id="ARBA00022603"/>
    </source>
</evidence>
<dbReference type="GO" id="GO:0033528">
    <property type="term" value="P:S-methylmethionine cycle"/>
    <property type="evidence" value="ECO:0007669"/>
    <property type="project" value="TreeGrafter"/>
</dbReference>
<dbReference type="GO" id="GO:0032259">
    <property type="term" value="P:methylation"/>
    <property type="evidence" value="ECO:0007669"/>
    <property type="project" value="UniProtKB-KW"/>
</dbReference>
<evidence type="ECO:0000256" key="4">
    <source>
        <dbReference type="ARBA" id="ARBA00022833"/>
    </source>
</evidence>
<name>A0A024V4G4_PLAFA</name>
<dbReference type="PANTHER" id="PTHR46015:SF1">
    <property type="entry name" value="HOMOCYSTEINE S-METHYLTRANSFERASE-LIKE ISOFORM 1"/>
    <property type="match status" value="1"/>
</dbReference>
<feature type="domain" description="Hcy-binding" evidence="6">
    <location>
        <begin position="379"/>
        <end position="573"/>
    </location>
</feature>
<dbReference type="SUPFAM" id="SSF82282">
    <property type="entry name" value="Homocysteine S-methyltransferase"/>
    <property type="match status" value="1"/>
</dbReference>
<dbReference type="Proteomes" id="UP000030690">
    <property type="component" value="Unassembled WGS sequence"/>
</dbReference>
<reference evidence="7 8" key="2">
    <citation type="submission" date="2013-02" db="EMBL/GenBank/DDBJ databases">
        <title>The Genome Sequence of Plasmodium falciparum Vietnam Oak-Knoll (FVO).</title>
        <authorList>
            <consortium name="The Broad Institute Genome Sequencing Platform"/>
            <consortium name="The Broad Institute Genome Sequencing Center for Infectious Disease"/>
            <person name="Neafsey D."/>
            <person name="Cheeseman I."/>
            <person name="Volkman S."/>
            <person name="Adams J."/>
            <person name="Walker B."/>
            <person name="Young S.K."/>
            <person name="Zeng Q."/>
            <person name="Gargeya S."/>
            <person name="Fitzgerald M."/>
            <person name="Haas B."/>
            <person name="Abouelleil A."/>
            <person name="Alvarado L."/>
            <person name="Arachchi H.M."/>
            <person name="Berlin A.M."/>
            <person name="Chapman S.B."/>
            <person name="Dewar J."/>
            <person name="Goldberg J."/>
            <person name="Griggs A."/>
            <person name="Gujja S."/>
            <person name="Hansen M."/>
            <person name="Howarth C."/>
            <person name="Imamovic A."/>
            <person name="Larimer J."/>
            <person name="McCowan C."/>
            <person name="Murphy C."/>
            <person name="Neiman D."/>
            <person name="Pearson M."/>
            <person name="Priest M."/>
            <person name="Roberts A."/>
            <person name="Saif S."/>
            <person name="Shea T."/>
            <person name="Sisk P."/>
            <person name="Sykes S."/>
            <person name="Wortman J."/>
            <person name="Nusbaum C."/>
            <person name="Birren B."/>
        </authorList>
    </citation>
    <scope>NUCLEOTIDE SEQUENCE [LARGE SCALE GENOMIC DNA]</scope>
    <source>
        <strain evidence="8">Vietnam Oak-Knoll (FVO)</strain>
    </source>
</reference>
<dbReference type="GO" id="GO:0046872">
    <property type="term" value="F:metal ion binding"/>
    <property type="evidence" value="ECO:0007669"/>
    <property type="project" value="UniProtKB-KW"/>
</dbReference>
<evidence type="ECO:0000313" key="8">
    <source>
        <dbReference type="Proteomes" id="UP000030690"/>
    </source>
</evidence>
<dbReference type="PANTHER" id="PTHR46015">
    <property type="entry name" value="ZGC:172121"/>
    <property type="match status" value="1"/>
</dbReference>
<dbReference type="GO" id="GO:0009086">
    <property type="term" value="P:methionine biosynthetic process"/>
    <property type="evidence" value="ECO:0007669"/>
    <property type="project" value="TreeGrafter"/>
</dbReference>
<dbReference type="Gene3D" id="3.20.20.330">
    <property type="entry name" value="Homocysteine-binding-like domain"/>
    <property type="match status" value="2"/>
</dbReference>
<dbReference type="InterPro" id="IPR036589">
    <property type="entry name" value="HCY_dom_sf"/>
</dbReference>
<protein>
    <recommendedName>
        <fullName evidence="6">Hcy-binding domain-containing protein</fullName>
    </recommendedName>
</protein>
<gene>
    <name evidence="7" type="ORF">PFFVO_03608</name>
</gene>
<proteinExistence type="predicted"/>
<dbReference type="AlphaFoldDB" id="A0A024V4G4"/>
<reference evidence="7 8" key="1">
    <citation type="submission" date="2013-02" db="EMBL/GenBank/DDBJ databases">
        <title>The Genome Annotation of Plasmodium falciparum Vietnam Oak-Knoll (FVO).</title>
        <authorList>
            <consortium name="The Broad Institute Genome Sequencing Platform"/>
            <consortium name="The Broad Institute Genome Sequencing Center for Infectious Disease"/>
            <person name="Neafsey D."/>
            <person name="Hoffman S."/>
            <person name="Volkman S."/>
            <person name="Rosenthal P."/>
            <person name="Walker B."/>
            <person name="Young S.K."/>
            <person name="Zeng Q."/>
            <person name="Gargeya S."/>
            <person name="Fitzgerald M."/>
            <person name="Haas B."/>
            <person name="Abouelleil A."/>
            <person name="Allen A.W."/>
            <person name="Alvarado L."/>
            <person name="Arachchi H.M."/>
            <person name="Berlin A.M."/>
            <person name="Chapman S.B."/>
            <person name="Gainer-Dewar J."/>
            <person name="Goldberg J."/>
            <person name="Griggs A."/>
            <person name="Gujja S."/>
            <person name="Hansen M."/>
            <person name="Howarth C."/>
            <person name="Imamovic A."/>
            <person name="Ireland A."/>
            <person name="Larimer J."/>
            <person name="McCowan C."/>
            <person name="Murphy C."/>
            <person name="Pearson M."/>
            <person name="Poon T.W."/>
            <person name="Priest M."/>
            <person name="Roberts A."/>
            <person name="Saif S."/>
            <person name="Shea T."/>
            <person name="Sisk P."/>
            <person name="Sykes S."/>
            <person name="Wortman J."/>
            <person name="Nusbaum C."/>
            <person name="Birren B."/>
        </authorList>
    </citation>
    <scope>NUCLEOTIDE SEQUENCE [LARGE SCALE GENOMIC DNA]</scope>
    <source>
        <strain evidence="8">Vietnam Oak-Knoll (FVO)</strain>
    </source>
</reference>
<dbReference type="OrthoDB" id="261426at2759"/>
<accession>A0A024V4G4</accession>
<keyword evidence="4" id="KW-0862">Zinc</keyword>
<evidence type="ECO:0000259" key="6">
    <source>
        <dbReference type="Pfam" id="PF02574"/>
    </source>
</evidence>
<evidence type="ECO:0000256" key="3">
    <source>
        <dbReference type="ARBA" id="ARBA00022723"/>
    </source>
</evidence>
<organism evidence="7 8">
    <name type="scientific">Plasmodium falciparum Vietnam Oak-Knoll</name>
    <name type="common">FVO</name>
    <dbReference type="NCBI Taxonomy" id="1036723"/>
    <lineage>
        <taxon>Eukaryota</taxon>
        <taxon>Sar</taxon>
        <taxon>Alveolata</taxon>
        <taxon>Apicomplexa</taxon>
        <taxon>Aconoidasida</taxon>
        <taxon>Haemosporida</taxon>
        <taxon>Plasmodiidae</taxon>
        <taxon>Plasmodium</taxon>
        <taxon>Plasmodium (Laverania)</taxon>
    </lineage>
</organism>
<dbReference type="InterPro" id="IPR051486">
    <property type="entry name" value="Hcy_S-methyltransferase"/>
</dbReference>
<dbReference type="Pfam" id="PF02574">
    <property type="entry name" value="S-methyl_trans"/>
    <property type="match status" value="2"/>
</dbReference>
<feature type="region of interest" description="Disordered" evidence="5">
    <location>
        <begin position="199"/>
        <end position="224"/>
    </location>
</feature>
<keyword evidence="2" id="KW-0808">Transferase</keyword>
<evidence type="ECO:0000313" key="7">
    <source>
        <dbReference type="EMBL" id="ETW17457.1"/>
    </source>
</evidence>
<keyword evidence="1" id="KW-0489">Methyltransferase</keyword>
<sequence length="581" mass="68915">MRKDLYTLDGGKISELGRLGYENFDFLSYEMNEENENNDNMISILENIHLSYLLGGCNIIGTNTFQVNLYSFKKLGIDNGEEILNKYINIAYNSLLKYEEIKRKSKDDINVLLNPRNKNISVYDHLSSYHNIRKKFDILHEKDVSFNIDNYLKDIKIEQNIGHNKYRKFNKNRNNYISFSNGPYSSTFADFSEYSGVMQKNKEDKNGEKKKKMKKNKEKKEEKKNKYINDNLCNFVDEKSQGKKKKNMSEYYQLDKNIIKNKNNIDRNIKKSINYKAYYKYSLYYDIQMNISSVNSYGREKYNPIEIVPKMKKKIQNVNCTNKDETNIINTHNNNNNDNIFFNKKLFNYGIEYYIDVSDQEIISNCLFKLNTFCKNSDKLHLFSLTTFSNIREVLTFYNCIKYYGSTFNNKVIINFFCNSCKYVGCSKYSFFDIVSILLYLDSYNKYIKAIGLNCVNIEYVYDLFYPFQKYICPYNNINTNLYHSQNIQMNNIVKDVMKDLKKNRYINDFNFFCSPNKSLEVVSFDDQNGDVHFHNSANKTNHVYNYIEKWINVHVNGFGGCCYYNPYDISLINYKINELL</sequence>
<feature type="compositionally biased region" description="Basic residues" evidence="5">
    <location>
        <begin position="208"/>
        <end position="217"/>
    </location>
</feature>
<dbReference type="GO" id="GO:0008898">
    <property type="term" value="F:S-adenosylmethionine-homocysteine S-methyltransferase activity"/>
    <property type="evidence" value="ECO:0007669"/>
    <property type="project" value="TreeGrafter"/>
</dbReference>
<dbReference type="EMBL" id="KI925121">
    <property type="protein sequence ID" value="ETW17457.1"/>
    <property type="molecule type" value="Genomic_DNA"/>
</dbReference>
<evidence type="ECO:0000256" key="5">
    <source>
        <dbReference type="SAM" id="MobiDB-lite"/>
    </source>
</evidence>
<keyword evidence="3" id="KW-0479">Metal-binding</keyword>
<feature type="domain" description="Hcy-binding" evidence="6">
    <location>
        <begin position="8"/>
        <end position="123"/>
    </location>
</feature>
<evidence type="ECO:0000256" key="2">
    <source>
        <dbReference type="ARBA" id="ARBA00022679"/>
    </source>
</evidence>
<dbReference type="InterPro" id="IPR003726">
    <property type="entry name" value="HCY_dom"/>
</dbReference>